<gene>
    <name evidence="1" type="ORF">HPT29_018590</name>
</gene>
<keyword evidence="2" id="KW-1185">Reference proteome</keyword>
<organism evidence="1 2">
    <name type="scientific">Microvirga terrae</name>
    <dbReference type="NCBI Taxonomy" id="2740529"/>
    <lineage>
        <taxon>Bacteria</taxon>
        <taxon>Pseudomonadati</taxon>
        <taxon>Pseudomonadota</taxon>
        <taxon>Alphaproteobacteria</taxon>
        <taxon>Hyphomicrobiales</taxon>
        <taxon>Methylobacteriaceae</taxon>
        <taxon>Microvirga</taxon>
    </lineage>
</organism>
<sequence length="91" mass="10050">MGETILYESGISITVYEWDVVTSDDMPWRADVTVSGGIGKIIVDGLTRQAVIDKGELLGLDRIEFAKRWPKGRIRGAARSEAEAETQLDLL</sequence>
<protein>
    <submittedName>
        <fullName evidence="1">Uncharacterized protein</fullName>
    </submittedName>
</protein>
<reference evidence="1" key="1">
    <citation type="submission" date="2022-08" db="EMBL/GenBank/DDBJ databases">
        <title>Microvirga terrae sp. nov., isolated from soil.</title>
        <authorList>
            <person name="Kim K.H."/>
            <person name="Seo Y.L."/>
            <person name="Kim J.M."/>
            <person name="Lee J.K."/>
            <person name="Han D.M."/>
            <person name="Jeon C.O."/>
        </authorList>
    </citation>
    <scope>NUCLEOTIDE SEQUENCE</scope>
    <source>
        <strain evidence="1">R24</strain>
    </source>
</reference>
<accession>A0ABY5RMM1</accession>
<evidence type="ECO:0000313" key="1">
    <source>
        <dbReference type="EMBL" id="UVF18481.1"/>
    </source>
</evidence>
<evidence type="ECO:0000313" key="2">
    <source>
        <dbReference type="Proteomes" id="UP001017257"/>
    </source>
</evidence>
<proteinExistence type="predicted"/>
<dbReference type="EMBL" id="CP102845">
    <property type="protein sequence ID" value="UVF18481.1"/>
    <property type="molecule type" value="Genomic_DNA"/>
</dbReference>
<name>A0ABY5RMM1_9HYPH</name>
<dbReference type="Proteomes" id="UP001017257">
    <property type="component" value="Chromosome"/>
</dbReference>
<dbReference type="RefSeq" id="WP_173947972.1">
    <property type="nucleotide sequence ID" value="NZ_CP102845.1"/>
</dbReference>